<sequence length="54" mass="6153">MHSSTIFTQAQAKQAVRALTEGELDGWKYEVEVTSDGHAKIKIFDEDNEFVAYF</sequence>
<proteinExistence type="predicted"/>
<dbReference type="EMBL" id="LAZR01017615">
    <property type="protein sequence ID" value="KKL99680.1"/>
    <property type="molecule type" value="Genomic_DNA"/>
</dbReference>
<accession>A0A0F9J152</accession>
<dbReference type="AlphaFoldDB" id="A0A0F9J152"/>
<gene>
    <name evidence="1" type="ORF">LCGC14_1811980</name>
</gene>
<reference evidence="1" key="1">
    <citation type="journal article" date="2015" name="Nature">
        <title>Complex archaea that bridge the gap between prokaryotes and eukaryotes.</title>
        <authorList>
            <person name="Spang A."/>
            <person name="Saw J.H."/>
            <person name="Jorgensen S.L."/>
            <person name="Zaremba-Niedzwiedzka K."/>
            <person name="Martijn J."/>
            <person name="Lind A.E."/>
            <person name="van Eijk R."/>
            <person name="Schleper C."/>
            <person name="Guy L."/>
            <person name="Ettema T.J."/>
        </authorList>
    </citation>
    <scope>NUCLEOTIDE SEQUENCE</scope>
</reference>
<evidence type="ECO:0000313" key="1">
    <source>
        <dbReference type="EMBL" id="KKL99680.1"/>
    </source>
</evidence>
<comment type="caution">
    <text evidence="1">The sequence shown here is derived from an EMBL/GenBank/DDBJ whole genome shotgun (WGS) entry which is preliminary data.</text>
</comment>
<name>A0A0F9J152_9ZZZZ</name>
<protein>
    <submittedName>
        <fullName evidence="1">Uncharacterized protein</fullName>
    </submittedName>
</protein>
<organism evidence="1">
    <name type="scientific">marine sediment metagenome</name>
    <dbReference type="NCBI Taxonomy" id="412755"/>
    <lineage>
        <taxon>unclassified sequences</taxon>
        <taxon>metagenomes</taxon>
        <taxon>ecological metagenomes</taxon>
    </lineage>
</organism>